<dbReference type="Proteomes" id="UP000016933">
    <property type="component" value="Unassembled WGS sequence"/>
</dbReference>
<dbReference type="AlphaFoldDB" id="N1Q4J6"/>
<gene>
    <name evidence="10" type="ORF">DOTSEDRAFT_68977</name>
</gene>
<evidence type="ECO:0000256" key="4">
    <source>
        <dbReference type="ARBA" id="ARBA00022763"/>
    </source>
</evidence>
<keyword evidence="11" id="KW-1185">Reference proteome</keyword>
<feature type="compositionally biased region" description="Polar residues" evidence="8">
    <location>
        <begin position="135"/>
        <end position="147"/>
    </location>
</feature>
<evidence type="ECO:0000313" key="11">
    <source>
        <dbReference type="Proteomes" id="UP000016933"/>
    </source>
</evidence>
<dbReference type="GO" id="GO:0033314">
    <property type="term" value="P:mitotic DNA replication checkpoint signaling"/>
    <property type="evidence" value="ECO:0007669"/>
    <property type="project" value="TreeGrafter"/>
</dbReference>
<dbReference type="CDD" id="cd00267">
    <property type="entry name" value="ABC_ATPase"/>
    <property type="match status" value="1"/>
</dbReference>
<dbReference type="InterPro" id="IPR004582">
    <property type="entry name" value="Checkpoint_prot_Rad17_Rad24"/>
</dbReference>
<keyword evidence="4" id="KW-0227">DNA damage</keyword>
<keyword evidence="7" id="KW-0131">Cell cycle</keyword>
<dbReference type="SUPFAM" id="SSF52540">
    <property type="entry name" value="P-loop containing nucleoside triphosphate hydrolases"/>
    <property type="match status" value="1"/>
</dbReference>
<keyword evidence="3" id="KW-0547">Nucleotide-binding</keyword>
<reference evidence="11" key="1">
    <citation type="journal article" date="2012" name="PLoS Genet.">
        <title>The genomes of the fungal plant pathogens Cladosporium fulvum and Dothistroma septosporum reveal adaptation to different hosts and lifestyles but also signatures of common ancestry.</title>
        <authorList>
            <person name="de Wit P.J.G.M."/>
            <person name="van der Burgt A."/>
            <person name="Oekmen B."/>
            <person name="Stergiopoulos I."/>
            <person name="Abd-Elsalam K.A."/>
            <person name="Aerts A.L."/>
            <person name="Bahkali A.H."/>
            <person name="Beenen H.G."/>
            <person name="Chettri P."/>
            <person name="Cox M.P."/>
            <person name="Datema E."/>
            <person name="de Vries R.P."/>
            <person name="Dhillon B."/>
            <person name="Ganley A.R."/>
            <person name="Griffiths S.A."/>
            <person name="Guo Y."/>
            <person name="Hamelin R.C."/>
            <person name="Henrissat B."/>
            <person name="Kabir M.S."/>
            <person name="Jashni M.K."/>
            <person name="Kema G."/>
            <person name="Klaubauf S."/>
            <person name="Lapidus A."/>
            <person name="Levasseur A."/>
            <person name="Lindquist E."/>
            <person name="Mehrabi R."/>
            <person name="Ohm R.A."/>
            <person name="Owen T.J."/>
            <person name="Salamov A."/>
            <person name="Schwelm A."/>
            <person name="Schijlen E."/>
            <person name="Sun H."/>
            <person name="van den Burg H.A."/>
            <person name="van Ham R.C.H.J."/>
            <person name="Zhang S."/>
            <person name="Goodwin S.B."/>
            <person name="Grigoriev I.V."/>
            <person name="Collemare J."/>
            <person name="Bradshaw R.E."/>
        </authorList>
    </citation>
    <scope>NUCLEOTIDE SEQUENCE [LARGE SCALE GENOMIC DNA]</scope>
    <source>
        <strain evidence="11">NZE10 / CBS 128990</strain>
    </source>
</reference>
<sequence>MGPRASLRRVVTSGDEDDGFANAPATDRKAESPRPAKTAAGKLNSIKDAKAMTASQSAKKDNTKLSPRKPTAKVTDEAKEPSKPAAKPIYSFFNNASQRQQRPKLSVSPEKVSTQRRELETIQDDVVEDDEDPNATGTTLSKGSSTALALRKRKFGSTQSFDSETNLPPPTSQKFRKTSGGDRGSSLTVKNDDKRPWTEQFAPIDLSELAVHRRKVDDVRKWLEMALRGRRNKVLVLKGPAGAGKTTTFRLLAQDMKVASIEWNDPSGADYSPEGALSSAAQFEEFVSRVGKSSGLLLSSGSNQDKQPGYQSASEATPTERLQTLLVEEFPNTFSRQSATLQSFRSTIAQYVSSFVPADSIPTPLIMVISETLLSTNTAAADSFTAHRLLGPELIDSPNVNIVEFNPVAPTFLIKALEVIVVKEARKSGRRRTPGPLVLKRLAETGDIRSAISSLEFLCIRGDQGDLWSSKVSFTKTSKSKNVPLLTKAEEEALKLVTNRESSLGMFHSVGKVVYNKRIDVPSSVALSQPPPWLSQYRRSKVPENDPDILMDELGTDTSTFLAALHENYALSCSTSTADDTMESLSGCMDNLSDSDLLSTDRFSFGTRAYSGSATDTLRQDEMSFQVAVRGLFFSLPNPVHRSAGASGNRAAAHSMFYPTSLKLWRKQEEVSDSLELLISRLASGGASNTGQIENGKSQSASGVDSWQKNTSFKAYPADPRDSTAEVPAQTSTELKNQLLLDQLPYMLHIITARSATRDEQILVDLIRNVTRVTGVAATEDLNADADDADESVNAAEQWSTDRPDNESGVPKKQRLSGKKQVTFEAPQISVESGVERLVLQDDDIVDD</sequence>
<dbReference type="GO" id="GO:0000077">
    <property type="term" value="P:DNA damage checkpoint signaling"/>
    <property type="evidence" value="ECO:0007669"/>
    <property type="project" value="TreeGrafter"/>
</dbReference>
<dbReference type="eggNOG" id="KOG1970">
    <property type="taxonomic scope" value="Eukaryota"/>
</dbReference>
<feature type="compositionally biased region" description="Acidic residues" evidence="8">
    <location>
        <begin position="782"/>
        <end position="791"/>
    </location>
</feature>
<organism evidence="10 11">
    <name type="scientific">Dothistroma septosporum (strain NZE10 / CBS 128990)</name>
    <name type="common">Red band needle blight fungus</name>
    <name type="synonym">Mycosphaerella pini</name>
    <dbReference type="NCBI Taxonomy" id="675120"/>
    <lineage>
        <taxon>Eukaryota</taxon>
        <taxon>Fungi</taxon>
        <taxon>Dikarya</taxon>
        <taxon>Ascomycota</taxon>
        <taxon>Pezizomycotina</taxon>
        <taxon>Dothideomycetes</taxon>
        <taxon>Dothideomycetidae</taxon>
        <taxon>Mycosphaerellales</taxon>
        <taxon>Mycosphaerellaceae</taxon>
        <taxon>Dothistroma</taxon>
    </lineage>
</organism>
<evidence type="ECO:0000256" key="1">
    <source>
        <dbReference type="ARBA" id="ARBA00004123"/>
    </source>
</evidence>
<evidence type="ECO:0000256" key="7">
    <source>
        <dbReference type="ARBA" id="ARBA00023306"/>
    </source>
</evidence>
<keyword evidence="6" id="KW-0539">Nucleus</keyword>
<protein>
    <recommendedName>
        <fullName evidence="9">Checkpoint protein RAD24-like helical bundle domain-containing protein</fullName>
    </recommendedName>
</protein>
<dbReference type="OrthoDB" id="10265971at2759"/>
<comment type="similarity">
    <text evidence="2">Belongs to the rad17/RAD24 family.</text>
</comment>
<feature type="domain" description="Checkpoint protein RAD24-like helical bundle" evidence="9">
    <location>
        <begin position="501"/>
        <end position="624"/>
    </location>
</feature>
<accession>N1Q4J6</accession>
<reference evidence="10 11" key="2">
    <citation type="journal article" date="2012" name="PLoS Pathog.">
        <title>Diverse lifestyles and strategies of plant pathogenesis encoded in the genomes of eighteen Dothideomycetes fungi.</title>
        <authorList>
            <person name="Ohm R.A."/>
            <person name="Feau N."/>
            <person name="Henrissat B."/>
            <person name="Schoch C.L."/>
            <person name="Horwitz B.A."/>
            <person name="Barry K.W."/>
            <person name="Condon B.J."/>
            <person name="Copeland A.C."/>
            <person name="Dhillon B."/>
            <person name="Glaser F."/>
            <person name="Hesse C.N."/>
            <person name="Kosti I."/>
            <person name="LaButti K."/>
            <person name="Lindquist E.A."/>
            <person name="Lucas S."/>
            <person name="Salamov A.A."/>
            <person name="Bradshaw R.E."/>
            <person name="Ciuffetti L."/>
            <person name="Hamelin R.C."/>
            <person name="Kema G.H.J."/>
            <person name="Lawrence C."/>
            <person name="Scott J.A."/>
            <person name="Spatafora J.W."/>
            <person name="Turgeon B.G."/>
            <person name="de Wit P.J.G.M."/>
            <person name="Zhong S."/>
            <person name="Goodwin S.B."/>
            <person name="Grigoriev I.V."/>
        </authorList>
    </citation>
    <scope>NUCLEOTIDE SEQUENCE [LARGE SCALE GENOMIC DNA]</scope>
    <source>
        <strain evidence="11">NZE10 / CBS 128990</strain>
    </source>
</reference>
<dbReference type="HOGENOM" id="CLU_006397_0_0_1"/>
<dbReference type="InterPro" id="IPR057927">
    <property type="entry name" value="RAD24-like_helical"/>
</dbReference>
<dbReference type="STRING" id="675120.N1Q4J6"/>
<feature type="region of interest" description="Disordered" evidence="8">
    <location>
        <begin position="298"/>
        <end position="318"/>
    </location>
</feature>
<dbReference type="GO" id="GO:0006281">
    <property type="term" value="P:DNA repair"/>
    <property type="evidence" value="ECO:0007669"/>
    <property type="project" value="InterPro"/>
</dbReference>
<evidence type="ECO:0000256" key="5">
    <source>
        <dbReference type="ARBA" id="ARBA00022840"/>
    </source>
</evidence>
<dbReference type="PANTHER" id="PTHR12172">
    <property type="entry name" value="CELL CYCLE CHECKPOINT PROTEIN RAD17"/>
    <property type="match status" value="1"/>
</dbReference>
<dbReference type="PANTHER" id="PTHR12172:SF0">
    <property type="entry name" value="CELL CYCLE CHECKPOINT PROTEIN RAD17"/>
    <property type="match status" value="1"/>
</dbReference>
<dbReference type="EMBL" id="KB446535">
    <property type="protein sequence ID" value="EME50288.1"/>
    <property type="molecule type" value="Genomic_DNA"/>
</dbReference>
<feature type="compositionally biased region" description="Polar residues" evidence="8">
    <location>
        <begin position="156"/>
        <end position="166"/>
    </location>
</feature>
<evidence type="ECO:0000313" key="10">
    <source>
        <dbReference type="EMBL" id="EME50288.1"/>
    </source>
</evidence>
<comment type="subcellular location">
    <subcellularLocation>
        <location evidence="1">Nucleus</location>
    </subcellularLocation>
</comment>
<evidence type="ECO:0000256" key="2">
    <source>
        <dbReference type="ARBA" id="ARBA00006168"/>
    </source>
</evidence>
<evidence type="ECO:0000256" key="6">
    <source>
        <dbReference type="ARBA" id="ARBA00023242"/>
    </source>
</evidence>
<keyword evidence="5" id="KW-0067">ATP-binding</keyword>
<evidence type="ECO:0000259" key="9">
    <source>
        <dbReference type="Pfam" id="PF25812"/>
    </source>
</evidence>
<name>N1Q4J6_DOTSN</name>
<dbReference type="Pfam" id="PF25812">
    <property type="entry name" value="RAD24_helical"/>
    <property type="match status" value="1"/>
</dbReference>
<dbReference type="GO" id="GO:0003689">
    <property type="term" value="F:DNA clamp loader activity"/>
    <property type="evidence" value="ECO:0007669"/>
    <property type="project" value="TreeGrafter"/>
</dbReference>
<feature type="region of interest" description="Disordered" evidence="8">
    <location>
        <begin position="1"/>
        <end position="194"/>
    </location>
</feature>
<feature type="compositionally biased region" description="Acidic residues" evidence="8">
    <location>
        <begin position="121"/>
        <end position="133"/>
    </location>
</feature>
<feature type="compositionally biased region" description="Polar residues" evidence="8">
    <location>
        <begin position="303"/>
        <end position="318"/>
    </location>
</feature>
<dbReference type="GO" id="GO:0003682">
    <property type="term" value="F:chromatin binding"/>
    <property type="evidence" value="ECO:0007669"/>
    <property type="project" value="TreeGrafter"/>
</dbReference>
<feature type="region of interest" description="Disordered" evidence="8">
    <location>
        <begin position="782"/>
        <end position="821"/>
    </location>
</feature>
<dbReference type="Pfam" id="PF03215">
    <property type="entry name" value="Rad17"/>
    <property type="match status" value="1"/>
</dbReference>
<dbReference type="GO" id="GO:0005634">
    <property type="term" value="C:nucleus"/>
    <property type="evidence" value="ECO:0007669"/>
    <property type="project" value="UniProtKB-SubCell"/>
</dbReference>
<dbReference type="InterPro" id="IPR027417">
    <property type="entry name" value="P-loop_NTPase"/>
</dbReference>
<dbReference type="GO" id="GO:0005524">
    <property type="term" value="F:ATP binding"/>
    <property type="evidence" value="ECO:0007669"/>
    <property type="project" value="UniProtKB-KW"/>
</dbReference>
<dbReference type="OMA" id="YNKREDP"/>
<evidence type="ECO:0000256" key="8">
    <source>
        <dbReference type="SAM" id="MobiDB-lite"/>
    </source>
</evidence>
<dbReference type="Gene3D" id="3.40.50.300">
    <property type="entry name" value="P-loop containing nucleotide triphosphate hydrolases"/>
    <property type="match status" value="1"/>
</dbReference>
<proteinExistence type="inferred from homology"/>
<evidence type="ECO:0000256" key="3">
    <source>
        <dbReference type="ARBA" id="ARBA00022741"/>
    </source>
</evidence>